<evidence type="ECO:0000313" key="2">
    <source>
        <dbReference type="EMBL" id="KAF7835849.1"/>
    </source>
</evidence>
<keyword evidence="2" id="KW-0378">Hydrolase</keyword>
<dbReference type="PANTHER" id="PTHR10492">
    <property type="match status" value="1"/>
</dbReference>
<name>A0A834X0S7_9FABA</name>
<dbReference type="PANTHER" id="PTHR10492:SF101">
    <property type="entry name" value="ATP-DEPENDENT DNA HELICASE"/>
    <property type="match status" value="1"/>
</dbReference>
<dbReference type="InterPro" id="IPR027417">
    <property type="entry name" value="P-loop_NTPase"/>
</dbReference>
<keyword evidence="3" id="KW-1185">Reference proteome</keyword>
<feature type="domain" description="DNA helicase Pif1-like 2B" evidence="1">
    <location>
        <begin position="100"/>
        <end position="138"/>
    </location>
</feature>
<dbReference type="InterPro" id="IPR049163">
    <property type="entry name" value="Pif1-like_2B_dom"/>
</dbReference>
<evidence type="ECO:0000259" key="1">
    <source>
        <dbReference type="Pfam" id="PF21530"/>
    </source>
</evidence>
<comment type="caution">
    <text evidence="2">The sequence shown here is derived from an EMBL/GenBank/DDBJ whole genome shotgun (WGS) entry which is preliminary data.</text>
</comment>
<dbReference type="Proteomes" id="UP000634136">
    <property type="component" value="Unassembled WGS sequence"/>
</dbReference>
<keyword evidence="2" id="KW-0547">Nucleotide-binding</keyword>
<dbReference type="SUPFAM" id="SSF52540">
    <property type="entry name" value="P-loop containing nucleoside triphosphate hydrolases"/>
    <property type="match status" value="1"/>
</dbReference>
<dbReference type="GO" id="GO:0004386">
    <property type="term" value="F:helicase activity"/>
    <property type="evidence" value="ECO:0007669"/>
    <property type="project" value="UniProtKB-KW"/>
</dbReference>
<sequence length="139" mass="15459">MLTPNKYPENLTIPEFAEWILKIGDGEIGDVLNDEEKEITIPNDILIQKTAILAPTLDDVAPINEHMLSLLPGEESTYLSSNSISNQESNYELASIYTSEFLNTINGSGLPYHHLRLKVGAPIMLLRNIDKFMGLCNGK</sequence>
<keyword evidence="2" id="KW-0347">Helicase</keyword>
<proteinExistence type="predicted"/>
<reference evidence="2" key="1">
    <citation type="submission" date="2020-09" db="EMBL/GenBank/DDBJ databases">
        <title>Genome-Enabled Discovery of Anthraquinone Biosynthesis in Senna tora.</title>
        <authorList>
            <person name="Kang S.-H."/>
            <person name="Pandey R.P."/>
            <person name="Lee C.-M."/>
            <person name="Sim J.-S."/>
            <person name="Jeong J.-T."/>
            <person name="Choi B.-S."/>
            <person name="Jung M."/>
            <person name="Ginzburg D."/>
            <person name="Zhao K."/>
            <person name="Won S.Y."/>
            <person name="Oh T.-J."/>
            <person name="Yu Y."/>
            <person name="Kim N.-H."/>
            <person name="Lee O.R."/>
            <person name="Lee T.-H."/>
            <person name="Bashyal P."/>
            <person name="Kim T.-S."/>
            <person name="Lee W.-H."/>
            <person name="Kawkins C."/>
            <person name="Kim C.-K."/>
            <person name="Kim J.S."/>
            <person name="Ahn B.O."/>
            <person name="Rhee S.Y."/>
            <person name="Sohng J.K."/>
        </authorList>
    </citation>
    <scope>NUCLEOTIDE SEQUENCE</scope>
    <source>
        <tissue evidence="2">Leaf</tissue>
    </source>
</reference>
<dbReference type="Pfam" id="PF21530">
    <property type="entry name" value="Pif1_2B_dom"/>
    <property type="match status" value="1"/>
</dbReference>
<dbReference type="OrthoDB" id="1920387at2759"/>
<protein>
    <submittedName>
        <fullName evidence="2">ATP-dependent DNA helicase PIF1-like</fullName>
    </submittedName>
</protein>
<accession>A0A834X0S7</accession>
<keyword evidence="2" id="KW-0067">ATP-binding</keyword>
<dbReference type="EMBL" id="JAAIUW010000004">
    <property type="protein sequence ID" value="KAF7835849.1"/>
    <property type="molecule type" value="Genomic_DNA"/>
</dbReference>
<organism evidence="2 3">
    <name type="scientific">Senna tora</name>
    <dbReference type="NCBI Taxonomy" id="362788"/>
    <lineage>
        <taxon>Eukaryota</taxon>
        <taxon>Viridiplantae</taxon>
        <taxon>Streptophyta</taxon>
        <taxon>Embryophyta</taxon>
        <taxon>Tracheophyta</taxon>
        <taxon>Spermatophyta</taxon>
        <taxon>Magnoliopsida</taxon>
        <taxon>eudicotyledons</taxon>
        <taxon>Gunneridae</taxon>
        <taxon>Pentapetalae</taxon>
        <taxon>rosids</taxon>
        <taxon>fabids</taxon>
        <taxon>Fabales</taxon>
        <taxon>Fabaceae</taxon>
        <taxon>Caesalpinioideae</taxon>
        <taxon>Cassia clade</taxon>
        <taxon>Senna</taxon>
    </lineage>
</organism>
<gene>
    <name evidence="2" type="ORF">G2W53_010708</name>
</gene>
<evidence type="ECO:0000313" key="3">
    <source>
        <dbReference type="Proteomes" id="UP000634136"/>
    </source>
</evidence>
<dbReference type="AlphaFoldDB" id="A0A834X0S7"/>